<gene>
    <name evidence="1" type="ORF">HanXRQr2_Chr07g0297811</name>
</gene>
<protein>
    <submittedName>
        <fullName evidence="1">Uncharacterized protein</fullName>
    </submittedName>
</protein>
<reference evidence="1" key="1">
    <citation type="journal article" date="2017" name="Nature">
        <title>The sunflower genome provides insights into oil metabolism, flowering and Asterid evolution.</title>
        <authorList>
            <person name="Badouin H."/>
            <person name="Gouzy J."/>
            <person name="Grassa C.J."/>
            <person name="Murat F."/>
            <person name="Staton S.E."/>
            <person name="Cottret L."/>
            <person name="Lelandais-Briere C."/>
            <person name="Owens G.L."/>
            <person name="Carrere S."/>
            <person name="Mayjonade B."/>
            <person name="Legrand L."/>
            <person name="Gill N."/>
            <person name="Kane N.C."/>
            <person name="Bowers J.E."/>
            <person name="Hubner S."/>
            <person name="Bellec A."/>
            <person name="Berard A."/>
            <person name="Berges H."/>
            <person name="Blanchet N."/>
            <person name="Boniface M.C."/>
            <person name="Brunel D."/>
            <person name="Catrice O."/>
            <person name="Chaidir N."/>
            <person name="Claudel C."/>
            <person name="Donnadieu C."/>
            <person name="Faraut T."/>
            <person name="Fievet G."/>
            <person name="Helmstetter N."/>
            <person name="King M."/>
            <person name="Knapp S.J."/>
            <person name="Lai Z."/>
            <person name="Le Paslier M.C."/>
            <person name="Lippi Y."/>
            <person name="Lorenzon L."/>
            <person name="Mandel J.R."/>
            <person name="Marage G."/>
            <person name="Marchand G."/>
            <person name="Marquand E."/>
            <person name="Bret-Mestries E."/>
            <person name="Morien E."/>
            <person name="Nambeesan S."/>
            <person name="Nguyen T."/>
            <person name="Pegot-Espagnet P."/>
            <person name="Pouilly N."/>
            <person name="Raftis F."/>
            <person name="Sallet E."/>
            <person name="Schiex T."/>
            <person name="Thomas J."/>
            <person name="Vandecasteele C."/>
            <person name="Vares D."/>
            <person name="Vear F."/>
            <person name="Vautrin S."/>
            <person name="Crespi M."/>
            <person name="Mangin B."/>
            <person name="Burke J.M."/>
            <person name="Salse J."/>
            <person name="Munos S."/>
            <person name="Vincourt P."/>
            <person name="Rieseberg L.H."/>
            <person name="Langlade N.B."/>
        </authorList>
    </citation>
    <scope>NUCLEOTIDE SEQUENCE</scope>
    <source>
        <tissue evidence="1">Leaves</tissue>
    </source>
</reference>
<dbReference type="Gramene" id="mRNA:HanXRQr2_Chr07g0297811">
    <property type="protein sequence ID" value="CDS:HanXRQr2_Chr07g0297811.1"/>
    <property type="gene ID" value="HanXRQr2_Chr07g0297811"/>
</dbReference>
<organism evidence="1 2">
    <name type="scientific">Helianthus annuus</name>
    <name type="common">Common sunflower</name>
    <dbReference type="NCBI Taxonomy" id="4232"/>
    <lineage>
        <taxon>Eukaryota</taxon>
        <taxon>Viridiplantae</taxon>
        <taxon>Streptophyta</taxon>
        <taxon>Embryophyta</taxon>
        <taxon>Tracheophyta</taxon>
        <taxon>Spermatophyta</taxon>
        <taxon>Magnoliopsida</taxon>
        <taxon>eudicotyledons</taxon>
        <taxon>Gunneridae</taxon>
        <taxon>Pentapetalae</taxon>
        <taxon>asterids</taxon>
        <taxon>campanulids</taxon>
        <taxon>Asterales</taxon>
        <taxon>Asteraceae</taxon>
        <taxon>Asteroideae</taxon>
        <taxon>Heliantheae alliance</taxon>
        <taxon>Heliantheae</taxon>
        <taxon>Helianthus</taxon>
    </lineage>
</organism>
<comment type="caution">
    <text evidence="1">The sequence shown here is derived from an EMBL/GenBank/DDBJ whole genome shotgun (WGS) entry which is preliminary data.</text>
</comment>
<dbReference type="Proteomes" id="UP000215914">
    <property type="component" value="Unassembled WGS sequence"/>
</dbReference>
<evidence type="ECO:0000313" key="1">
    <source>
        <dbReference type="EMBL" id="KAF5798855.1"/>
    </source>
</evidence>
<name>A0A9K3ILP3_HELAN</name>
<sequence>MCVRYDCHEKPGYIACLIAIEISTSHIFGCFLPVQPIPKVFYISLFTLSNNL</sequence>
<proteinExistence type="predicted"/>
<reference evidence="1" key="2">
    <citation type="submission" date="2020-06" db="EMBL/GenBank/DDBJ databases">
        <title>Helianthus annuus Genome sequencing and assembly Release 2.</title>
        <authorList>
            <person name="Gouzy J."/>
            <person name="Langlade N."/>
            <person name="Munos S."/>
        </authorList>
    </citation>
    <scope>NUCLEOTIDE SEQUENCE</scope>
    <source>
        <tissue evidence="1">Leaves</tissue>
    </source>
</reference>
<accession>A0A9K3ILP3</accession>
<dbReference type="EMBL" id="MNCJ02000322">
    <property type="protein sequence ID" value="KAF5798855.1"/>
    <property type="molecule type" value="Genomic_DNA"/>
</dbReference>
<dbReference type="AlphaFoldDB" id="A0A9K3ILP3"/>
<evidence type="ECO:0000313" key="2">
    <source>
        <dbReference type="Proteomes" id="UP000215914"/>
    </source>
</evidence>
<keyword evidence="2" id="KW-1185">Reference proteome</keyword>